<proteinExistence type="predicted"/>
<keyword evidence="2" id="KW-1185">Reference proteome</keyword>
<organism evidence="1 2">
    <name type="scientific">Microbacterium immunditiarum</name>
    <dbReference type="NCBI Taxonomy" id="337480"/>
    <lineage>
        <taxon>Bacteria</taxon>
        <taxon>Bacillati</taxon>
        <taxon>Actinomycetota</taxon>
        <taxon>Actinomycetes</taxon>
        <taxon>Micrococcales</taxon>
        <taxon>Microbacteriaceae</taxon>
        <taxon>Microbacterium</taxon>
    </lineage>
</organism>
<comment type="caution">
    <text evidence="1">The sequence shown here is derived from an EMBL/GenBank/DDBJ whole genome shotgun (WGS) entry which is preliminary data.</text>
</comment>
<sequence length="78" mass="8449">MSWKITHLRPPARTYSVASSCQHAFGAGYTNRRYAARGFFRGSARATPASRKIRANAAIDGTGLIPRARILSCTLIGP</sequence>
<evidence type="ECO:0000313" key="2">
    <source>
        <dbReference type="Proteomes" id="UP000576969"/>
    </source>
</evidence>
<dbReference type="Proteomes" id="UP000576969">
    <property type="component" value="Unassembled WGS sequence"/>
</dbReference>
<gene>
    <name evidence="1" type="ORF">BJ991_003576</name>
</gene>
<dbReference type="EMBL" id="JACCBV010000001">
    <property type="protein sequence ID" value="NYE21548.1"/>
    <property type="molecule type" value="Genomic_DNA"/>
</dbReference>
<name>A0A7Y9KMP3_9MICO</name>
<reference evidence="1 2" key="1">
    <citation type="submission" date="2020-07" db="EMBL/GenBank/DDBJ databases">
        <title>Sequencing the genomes of 1000 actinobacteria strains.</title>
        <authorList>
            <person name="Klenk H.-P."/>
        </authorList>
    </citation>
    <scope>NUCLEOTIDE SEQUENCE [LARGE SCALE GENOMIC DNA]</scope>
    <source>
        <strain evidence="1 2">DSM 24662</strain>
    </source>
</reference>
<evidence type="ECO:0000313" key="1">
    <source>
        <dbReference type="EMBL" id="NYE21548.1"/>
    </source>
</evidence>
<protein>
    <submittedName>
        <fullName evidence="1">Uncharacterized protein</fullName>
    </submittedName>
</protein>
<dbReference type="AlphaFoldDB" id="A0A7Y9KMP3"/>
<accession>A0A7Y9KMP3</accession>